<evidence type="ECO:0000313" key="5">
    <source>
        <dbReference type="EMBL" id="ARN83529.1"/>
    </source>
</evidence>
<dbReference type="EMBL" id="CP019948">
    <property type="protein sequence ID" value="ARN83529.1"/>
    <property type="molecule type" value="Genomic_DNA"/>
</dbReference>
<evidence type="ECO:0000256" key="3">
    <source>
        <dbReference type="ARBA" id="ARBA00022970"/>
    </source>
</evidence>
<dbReference type="STRING" id="655015.B1812_09665"/>
<keyword evidence="2" id="KW-0732">Signal</keyword>
<dbReference type="AlphaFoldDB" id="A0A1W6N139"/>
<reference evidence="5 6" key="1">
    <citation type="submission" date="2017-02" db="EMBL/GenBank/DDBJ databases">
        <authorList>
            <person name="Peterson S.W."/>
        </authorList>
    </citation>
    <scope>NUCLEOTIDE SEQUENCE [LARGE SCALE GENOMIC DNA]</scope>
    <source>
        <strain evidence="5 6">S285</strain>
    </source>
</reference>
<comment type="similarity">
    <text evidence="1">Belongs to the leucine-binding protein family.</text>
</comment>
<dbReference type="PANTHER" id="PTHR30483:SF6">
    <property type="entry name" value="PERIPLASMIC BINDING PROTEIN OF ABC TRANSPORTER FOR NATURAL AMINO ACIDS"/>
    <property type="match status" value="1"/>
</dbReference>
<dbReference type="Proteomes" id="UP000193978">
    <property type="component" value="Chromosome"/>
</dbReference>
<dbReference type="Gene3D" id="3.40.50.2300">
    <property type="match status" value="2"/>
</dbReference>
<organism evidence="5 6">
    <name type="scientific">Methylocystis bryophila</name>
    <dbReference type="NCBI Taxonomy" id="655015"/>
    <lineage>
        <taxon>Bacteria</taxon>
        <taxon>Pseudomonadati</taxon>
        <taxon>Pseudomonadota</taxon>
        <taxon>Alphaproteobacteria</taxon>
        <taxon>Hyphomicrobiales</taxon>
        <taxon>Methylocystaceae</taxon>
        <taxon>Methylocystis</taxon>
    </lineage>
</organism>
<dbReference type="SUPFAM" id="SSF53822">
    <property type="entry name" value="Periplasmic binding protein-like I"/>
    <property type="match status" value="1"/>
</dbReference>
<keyword evidence="3" id="KW-0813">Transport</keyword>
<feature type="domain" description="Leucine-binding protein" evidence="4">
    <location>
        <begin position="23"/>
        <end position="358"/>
    </location>
</feature>
<dbReference type="Pfam" id="PF13458">
    <property type="entry name" value="Peripla_BP_6"/>
    <property type="match status" value="1"/>
</dbReference>
<gene>
    <name evidence="5" type="ORF">B1812_09665</name>
</gene>
<proteinExistence type="inferred from homology"/>
<keyword evidence="3" id="KW-0029">Amino-acid transport</keyword>
<dbReference type="KEGG" id="mbry:B1812_09665"/>
<evidence type="ECO:0000313" key="6">
    <source>
        <dbReference type="Proteomes" id="UP000193978"/>
    </source>
</evidence>
<dbReference type="InterPro" id="IPR028081">
    <property type="entry name" value="Leu-bd"/>
</dbReference>
<accession>A0A1W6N139</accession>
<dbReference type="CDD" id="cd06327">
    <property type="entry name" value="PBP1_SBP-like"/>
    <property type="match status" value="1"/>
</dbReference>
<dbReference type="InterPro" id="IPR051010">
    <property type="entry name" value="BCAA_transport"/>
</dbReference>
<protein>
    <submittedName>
        <fullName evidence="5">ABC transporter permease</fullName>
    </submittedName>
</protein>
<sequence length="396" mass="42255">MVALAAVLALFAPSGAGGGERRPLKIAMFADLSSVYSQSGGKGAIEAARMAIEDFGASAGAPVGFVFADPHNNAKNGAAIARKWYAEGVDVIADVPNSAVALAVQQVSREAKRIVLFSSPASDDLTGPSCSPYSVHWTYDTYAAAHGTAQAIINAGGDSWFFITADYAFGDAMERDASDVIRSEGGMVLGGARAPLGTMDFSRYLLQAKNSQATVVGLAVAGQDMINALRQASEFSIVQDGQRLAGLLVSIADVNSLGLQIAQGLRMTSAYYWDQNDATRRWAARFFAKTKRMPTMVQAGVYGALAHYLKAVQAVGGADAEAVMAKMRETPINDFMTHDGRLRIDGRVVRDMYLFEAKTPAESKYPWDYLKLLQTIPADEAFRPLGEGGCPLVSER</sequence>
<dbReference type="PANTHER" id="PTHR30483">
    <property type="entry name" value="LEUCINE-SPECIFIC-BINDING PROTEIN"/>
    <property type="match status" value="1"/>
</dbReference>
<dbReference type="InterPro" id="IPR028082">
    <property type="entry name" value="Peripla_BP_I"/>
</dbReference>
<evidence type="ECO:0000259" key="4">
    <source>
        <dbReference type="Pfam" id="PF13458"/>
    </source>
</evidence>
<evidence type="ECO:0000256" key="2">
    <source>
        <dbReference type="ARBA" id="ARBA00022729"/>
    </source>
</evidence>
<dbReference type="GO" id="GO:0006865">
    <property type="term" value="P:amino acid transport"/>
    <property type="evidence" value="ECO:0007669"/>
    <property type="project" value="UniProtKB-KW"/>
</dbReference>
<keyword evidence="6" id="KW-1185">Reference proteome</keyword>
<evidence type="ECO:0000256" key="1">
    <source>
        <dbReference type="ARBA" id="ARBA00010062"/>
    </source>
</evidence>
<name>A0A1W6N139_9HYPH</name>